<sequence>MGTALSTFVPMKNCVIVIIALTMLIKPLSPVVEYVVNYNYITTVLCVNKAKPQLQCNGKCYLAEQLKKSAEQNQDNPFGENNGNSEIVHPIFFQTPIELDVVISLEHQNQHNFYLSNQFISTLWAVDITQPPESC</sequence>
<dbReference type="EMBL" id="FQWL01000001">
    <property type="protein sequence ID" value="SHG30960.1"/>
    <property type="molecule type" value="Genomic_DNA"/>
</dbReference>
<keyword evidence="2" id="KW-1185">Reference proteome</keyword>
<dbReference type="Proteomes" id="UP000184532">
    <property type="component" value="Unassembled WGS sequence"/>
</dbReference>
<gene>
    <name evidence="1" type="ORF">SAMN04488116_0886</name>
</gene>
<dbReference type="STRING" id="570519.SAMN04488116_0886"/>
<evidence type="ECO:0000313" key="1">
    <source>
        <dbReference type="EMBL" id="SHG30960.1"/>
    </source>
</evidence>
<proteinExistence type="predicted"/>
<evidence type="ECO:0000313" key="2">
    <source>
        <dbReference type="Proteomes" id="UP000184532"/>
    </source>
</evidence>
<dbReference type="AlphaFoldDB" id="A0A1M5ISM6"/>
<reference evidence="2" key="1">
    <citation type="submission" date="2016-11" db="EMBL/GenBank/DDBJ databases">
        <authorList>
            <person name="Varghese N."/>
            <person name="Submissions S."/>
        </authorList>
    </citation>
    <scope>NUCLEOTIDE SEQUENCE [LARGE SCALE GENOMIC DNA]</scope>
    <source>
        <strain evidence="2">DSM 22638</strain>
    </source>
</reference>
<organism evidence="1 2">
    <name type="scientific">Flagellimonas flava</name>
    <dbReference type="NCBI Taxonomy" id="570519"/>
    <lineage>
        <taxon>Bacteria</taxon>
        <taxon>Pseudomonadati</taxon>
        <taxon>Bacteroidota</taxon>
        <taxon>Flavobacteriia</taxon>
        <taxon>Flavobacteriales</taxon>
        <taxon>Flavobacteriaceae</taxon>
        <taxon>Flagellimonas</taxon>
    </lineage>
</organism>
<accession>A0A1M5ISM6</accession>
<protein>
    <submittedName>
        <fullName evidence="1">Uncharacterized protein</fullName>
    </submittedName>
</protein>
<name>A0A1M5ISM6_9FLAO</name>